<dbReference type="Proteomes" id="UP001283341">
    <property type="component" value="Unassembled WGS sequence"/>
</dbReference>
<evidence type="ECO:0000313" key="1">
    <source>
        <dbReference type="EMBL" id="KAK3331377.1"/>
    </source>
</evidence>
<protein>
    <submittedName>
        <fullName evidence="1">Uncharacterized protein</fullName>
    </submittedName>
</protein>
<evidence type="ECO:0000313" key="2">
    <source>
        <dbReference type="Proteomes" id="UP001283341"/>
    </source>
</evidence>
<gene>
    <name evidence="1" type="ORF">B0H66DRAFT_546418</name>
</gene>
<dbReference type="EMBL" id="JAUEDM010000001">
    <property type="protein sequence ID" value="KAK3331377.1"/>
    <property type="molecule type" value="Genomic_DNA"/>
</dbReference>
<name>A0AAE0IUV2_9PEZI</name>
<sequence>MAYNLLAAAGADNTFLDAFKPAAVAARGDSHFSSNNILARQNNNSSNAVPTVNMFIDSESPDNKFAASIVNACRDQTTYAMRCTSGPSTQTFDVCGPNAPVVTFTAGPSTYIASTAVTTHTLGKDITATLDEHCSLEGTTRARCTGTVGGGVDGTSTSTQTQWVATAGGVGPSAYKRFDVAITGGAEKTATATAECKSAAPGNTALSTRVMALWGLVGAASLMVFI</sequence>
<dbReference type="AlphaFoldDB" id="A0AAE0IUV2"/>
<proteinExistence type="predicted"/>
<accession>A0AAE0IUV2</accession>
<keyword evidence="2" id="KW-1185">Reference proteome</keyword>
<comment type="caution">
    <text evidence="1">The sequence shown here is derived from an EMBL/GenBank/DDBJ whole genome shotgun (WGS) entry which is preliminary data.</text>
</comment>
<reference evidence="1" key="1">
    <citation type="journal article" date="2023" name="Mol. Phylogenet. Evol.">
        <title>Genome-scale phylogeny and comparative genomics of the fungal order Sordariales.</title>
        <authorList>
            <person name="Hensen N."/>
            <person name="Bonometti L."/>
            <person name="Westerberg I."/>
            <person name="Brannstrom I.O."/>
            <person name="Guillou S."/>
            <person name="Cros-Aarteil S."/>
            <person name="Calhoun S."/>
            <person name="Haridas S."/>
            <person name="Kuo A."/>
            <person name="Mondo S."/>
            <person name="Pangilinan J."/>
            <person name="Riley R."/>
            <person name="LaButti K."/>
            <person name="Andreopoulos B."/>
            <person name="Lipzen A."/>
            <person name="Chen C."/>
            <person name="Yan M."/>
            <person name="Daum C."/>
            <person name="Ng V."/>
            <person name="Clum A."/>
            <person name="Steindorff A."/>
            <person name="Ohm R.A."/>
            <person name="Martin F."/>
            <person name="Silar P."/>
            <person name="Natvig D.O."/>
            <person name="Lalanne C."/>
            <person name="Gautier V."/>
            <person name="Ament-Velasquez S.L."/>
            <person name="Kruys A."/>
            <person name="Hutchinson M.I."/>
            <person name="Powell A.J."/>
            <person name="Barry K."/>
            <person name="Miller A.N."/>
            <person name="Grigoriev I.V."/>
            <person name="Debuchy R."/>
            <person name="Gladieux P."/>
            <person name="Hiltunen Thoren M."/>
            <person name="Johannesson H."/>
        </authorList>
    </citation>
    <scope>NUCLEOTIDE SEQUENCE</scope>
    <source>
        <strain evidence="1">CBS 118394</strain>
    </source>
</reference>
<organism evidence="1 2">
    <name type="scientific">Apodospora peruviana</name>
    <dbReference type="NCBI Taxonomy" id="516989"/>
    <lineage>
        <taxon>Eukaryota</taxon>
        <taxon>Fungi</taxon>
        <taxon>Dikarya</taxon>
        <taxon>Ascomycota</taxon>
        <taxon>Pezizomycotina</taxon>
        <taxon>Sordariomycetes</taxon>
        <taxon>Sordariomycetidae</taxon>
        <taxon>Sordariales</taxon>
        <taxon>Lasiosphaeriaceae</taxon>
        <taxon>Apodospora</taxon>
    </lineage>
</organism>
<reference evidence="1" key="2">
    <citation type="submission" date="2023-06" db="EMBL/GenBank/DDBJ databases">
        <authorList>
            <consortium name="Lawrence Berkeley National Laboratory"/>
            <person name="Haridas S."/>
            <person name="Hensen N."/>
            <person name="Bonometti L."/>
            <person name="Westerberg I."/>
            <person name="Brannstrom I.O."/>
            <person name="Guillou S."/>
            <person name="Cros-Aarteil S."/>
            <person name="Calhoun S."/>
            <person name="Kuo A."/>
            <person name="Mondo S."/>
            <person name="Pangilinan J."/>
            <person name="Riley R."/>
            <person name="Labutti K."/>
            <person name="Andreopoulos B."/>
            <person name="Lipzen A."/>
            <person name="Chen C."/>
            <person name="Yanf M."/>
            <person name="Daum C."/>
            <person name="Ng V."/>
            <person name="Clum A."/>
            <person name="Steindorff A."/>
            <person name="Ohm R."/>
            <person name="Martin F."/>
            <person name="Silar P."/>
            <person name="Natvig D."/>
            <person name="Lalanne C."/>
            <person name="Gautier V."/>
            <person name="Ament-Velasquez S.L."/>
            <person name="Kruys A."/>
            <person name="Hutchinson M.I."/>
            <person name="Powell A.J."/>
            <person name="Barry K."/>
            <person name="Miller A.N."/>
            <person name="Grigoriev I.V."/>
            <person name="Debuchy R."/>
            <person name="Gladieux P."/>
            <person name="Thoren M.H."/>
            <person name="Johannesson H."/>
        </authorList>
    </citation>
    <scope>NUCLEOTIDE SEQUENCE</scope>
    <source>
        <strain evidence="1">CBS 118394</strain>
    </source>
</reference>